<organism evidence="2 3">
    <name type="scientific">Actinomycetospora straminea</name>
    <dbReference type="NCBI Taxonomy" id="663607"/>
    <lineage>
        <taxon>Bacteria</taxon>
        <taxon>Bacillati</taxon>
        <taxon>Actinomycetota</taxon>
        <taxon>Actinomycetes</taxon>
        <taxon>Pseudonocardiales</taxon>
        <taxon>Pseudonocardiaceae</taxon>
        <taxon>Actinomycetospora</taxon>
    </lineage>
</organism>
<dbReference type="EMBL" id="BAABHQ010000008">
    <property type="protein sequence ID" value="GAA4878934.1"/>
    <property type="molecule type" value="Genomic_DNA"/>
</dbReference>
<evidence type="ECO:0008006" key="4">
    <source>
        <dbReference type="Google" id="ProtNLM"/>
    </source>
</evidence>
<evidence type="ECO:0000313" key="2">
    <source>
        <dbReference type="EMBL" id="GAA4878934.1"/>
    </source>
</evidence>
<evidence type="ECO:0000313" key="3">
    <source>
        <dbReference type="Proteomes" id="UP001500457"/>
    </source>
</evidence>
<feature type="compositionally biased region" description="Low complexity" evidence="1">
    <location>
        <begin position="44"/>
        <end position="53"/>
    </location>
</feature>
<sequence>MPAGTIDDAAAAGVTDTFDGLSGRLPRRRPPADHLPLLRHRHAAGAARPAHGRTWQRPPPPLRAATGVPRPRAGLAGRRRLPLRGPAGGQAFAGPAVVEADTTTLAVPEGTAATVDHLGNIVLTPGKA</sequence>
<evidence type="ECO:0000256" key="1">
    <source>
        <dbReference type="SAM" id="MobiDB-lite"/>
    </source>
</evidence>
<name>A0ABP9ER76_9PSEU</name>
<gene>
    <name evidence="2" type="ORF">GCM10023203_31880</name>
</gene>
<dbReference type="Proteomes" id="UP001500457">
    <property type="component" value="Unassembled WGS sequence"/>
</dbReference>
<feature type="region of interest" description="Disordered" evidence="1">
    <location>
        <begin position="16"/>
        <end position="88"/>
    </location>
</feature>
<proteinExistence type="predicted"/>
<protein>
    <recommendedName>
        <fullName evidence="4">Hydantoinase/oxoprolinase-like protein</fullName>
    </recommendedName>
</protein>
<keyword evidence="3" id="KW-1185">Reference proteome</keyword>
<comment type="caution">
    <text evidence="2">The sequence shown here is derived from an EMBL/GenBank/DDBJ whole genome shotgun (WGS) entry which is preliminary data.</text>
</comment>
<reference evidence="3" key="1">
    <citation type="journal article" date="2019" name="Int. J. Syst. Evol. Microbiol.">
        <title>The Global Catalogue of Microorganisms (GCM) 10K type strain sequencing project: providing services to taxonomists for standard genome sequencing and annotation.</title>
        <authorList>
            <consortium name="The Broad Institute Genomics Platform"/>
            <consortium name="The Broad Institute Genome Sequencing Center for Infectious Disease"/>
            <person name="Wu L."/>
            <person name="Ma J."/>
        </authorList>
    </citation>
    <scope>NUCLEOTIDE SEQUENCE [LARGE SCALE GENOMIC DNA]</scope>
    <source>
        <strain evidence="3">JCM 17983</strain>
    </source>
</reference>
<accession>A0ABP9ER76</accession>